<dbReference type="AlphaFoldDB" id="A0A6M1L4E2"/>
<dbReference type="Gene3D" id="3.90.550.10">
    <property type="entry name" value="Spore Coat Polysaccharide Biosynthesis Protein SpsA, Chain A"/>
    <property type="match status" value="1"/>
</dbReference>
<name>A0A6M1L4E2_9ACTN</name>
<dbReference type="EMBL" id="SAIY01000005">
    <property type="protein sequence ID" value="NGM14071.1"/>
    <property type="molecule type" value="Genomic_DNA"/>
</dbReference>
<evidence type="ECO:0000256" key="2">
    <source>
        <dbReference type="ARBA" id="ARBA00022676"/>
    </source>
</evidence>
<evidence type="ECO:0000313" key="5">
    <source>
        <dbReference type="EMBL" id="NGM14071.1"/>
    </source>
</evidence>
<keyword evidence="6" id="KW-1185">Reference proteome</keyword>
<organism evidence="5 6">
    <name type="scientific">Verrucosispora sioxanthis</name>
    <dbReference type="NCBI Taxonomy" id="2499994"/>
    <lineage>
        <taxon>Bacteria</taxon>
        <taxon>Bacillati</taxon>
        <taxon>Actinomycetota</taxon>
        <taxon>Actinomycetes</taxon>
        <taxon>Micromonosporales</taxon>
        <taxon>Micromonosporaceae</taxon>
        <taxon>Micromonospora</taxon>
    </lineage>
</organism>
<dbReference type="GO" id="GO:0016757">
    <property type="term" value="F:glycosyltransferase activity"/>
    <property type="evidence" value="ECO:0007669"/>
    <property type="project" value="UniProtKB-KW"/>
</dbReference>
<sequence>MISVITPVLPAHVDLLAQAHESLLRQDGGPDWEWLIQIDGTLERPVEVDFPAAAGDGRIRVAANGDRLGVSAARNRALLRSTGRWVAPLDADDEFFPDTLALLSEPLRTRPEVRFVFGESVDVFPDGKRLTRFTRRPYQPGPVPPGRLEEIWRHHKNLFFHPGAVMFDRTWLLAAGGWPAGTQMEDQDVLLAISTFAPGWYVPHPVHLYRQHRDQTVRTARFEANRESYRRWTHARLVALRTLRGDDPDELRKLETPLPSPEEISTFTTPEWQAEIAGQVTAG</sequence>
<evidence type="ECO:0000256" key="1">
    <source>
        <dbReference type="ARBA" id="ARBA00006739"/>
    </source>
</evidence>
<dbReference type="RefSeq" id="WP_164447989.1">
    <property type="nucleotide sequence ID" value="NZ_SAIY01000005.1"/>
</dbReference>
<feature type="domain" description="Glycosyltransferase 2-like" evidence="4">
    <location>
        <begin position="3"/>
        <end position="172"/>
    </location>
</feature>
<dbReference type="PANTHER" id="PTHR43685">
    <property type="entry name" value="GLYCOSYLTRANSFERASE"/>
    <property type="match status" value="1"/>
</dbReference>
<keyword evidence="2" id="KW-0328">Glycosyltransferase</keyword>
<evidence type="ECO:0000256" key="3">
    <source>
        <dbReference type="ARBA" id="ARBA00022679"/>
    </source>
</evidence>
<evidence type="ECO:0000259" key="4">
    <source>
        <dbReference type="Pfam" id="PF00535"/>
    </source>
</evidence>
<dbReference type="Pfam" id="PF00535">
    <property type="entry name" value="Glycos_transf_2"/>
    <property type="match status" value="1"/>
</dbReference>
<keyword evidence="3 5" id="KW-0808">Transferase</keyword>
<dbReference type="Proteomes" id="UP000478148">
    <property type="component" value="Unassembled WGS sequence"/>
</dbReference>
<proteinExistence type="inferred from homology"/>
<gene>
    <name evidence="5" type="ORF">ENC19_16015</name>
</gene>
<dbReference type="InterPro" id="IPR029044">
    <property type="entry name" value="Nucleotide-diphossugar_trans"/>
</dbReference>
<dbReference type="SUPFAM" id="SSF53448">
    <property type="entry name" value="Nucleotide-diphospho-sugar transferases"/>
    <property type="match status" value="1"/>
</dbReference>
<dbReference type="PANTHER" id="PTHR43685:SF5">
    <property type="entry name" value="GLYCOSYLTRANSFERASE EPSE-RELATED"/>
    <property type="match status" value="1"/>
</dbReference>
<dbReference type="InterPro" id="IPR001173">
    <property type="entry name" value="Glyco_trans_2-like"/>
</dbReference>
<comment type="caution">
    <text evidence="5">The sequence shown here is derived from an EMBL/GenBank/DDBJ whole genome shotgun (WGS) entry which is preliminary data.</text>
</comment>
<dbReference type="InterPro" id="IPR050834">
    <property type="entry name" value="Glycosyltransf_2"/>
</dbReference>
<comment type="similarity">
    <text evidence="1">Belongs to the glycosyltransferase 2 family.</text>
</comment>
<evidence type="ECO:0000313" key="6">
    <source>
        <dbReference type="Proteomes" id="UP000478148"/>
    </source>
</evidence>
<accession>A0A6M1L4E2</accession>
<protein>
    <submittedName>
        <fullName evidence="5">Glycosyltransferase family 2 protein</fullName>
    </submittedName>
</protein>
<reference evidence="5 6" key="1">
    <citation type="submission" date="2020-02" db="EMBL/GenBank/DDBJ databases">
        <title>Draft Genome Sequence of Verrucosispora sp. Strain CWR15, Isolated from Gulf of Mexico Sponge.</title>
        <authorList>
            <person name="Kennedy S.J."/>
            <person name="Cella E."/>
            <person name="Azarian T."/>
            <person name="Baker B.J."/>
            <person name="Shaw L.N."/>
        </authorList>
    </citation>
    <scope>NUCLEOTIDE SEQUENCE [LARGE SCALE GENOMIC DNA]</scope>
    <source>
        <strain evidence="5 6">CWR15</strain>
    </source>
</reference>